<dbReference type="PROSITE" id="PS50105">
    <property type="entry name" value="SAM_DOMAIN"/>
    <property type="match status" value="1"/>
</dbReference>
<feature type="region of interest" description="Disordered" evidence="5">
    <location>
        <begin position="450"/>
        <end position="606"/>
    </location>
</feature>
<dbReference type="Gene3D" id="2.30.29.30">
    <property type="entry name" value="Pleckstrin-homology domain (PH domain)/Phosphotyrosine-binding domain (PTB)"/>
    <property type="match status" value="1"/>
</dbReference>
<dbReference type="Proteomes" id="UP000239560">
    <property type="component" value="Unassembled WGS sequence"/>
</dbReference>
<dbReference type="InterPro" id="IPR036872">
    <property type="entry name" value="CH_dom_sf"/>
</dbReference>
<dbReference type="CDD" id="cd09535">
    <property type="entry name" value="SAM_BOI-like_fungal"/>
    <property type="match status" value="1"/>
</dbReference>
<reference evidence="11 13" key="2">
    <citation type="journal article" date="2018" name="Elife">
        <title>Functional genomics of lipid metabolism in the oleaginous yeast Rhodosporidium toruloides.</title>
        <authorList>
            <person name="Coradetti S.T."/>
            <person name="Pinel D."/>
            <person name="Geiselman G."/>
            <person name="Ito M."/>
            <person name="Mondo S."/>
            <person name="Reilly M.C."/>
            <person name="Cheng Y.F."/>
            <person name="Bauer S."/>
            <person name="Grigoriev I."/>
            <person name="Gladden J.M."/>
            <person name="Simmons B.A."/>
            <person name="Brem R."/>
            <person name="Arkin A.P."/>
            <person name="Skerker J.M."/>
        </authorList>
    </citation>
    <scope>NUCLEOTIDE SEQUENCE [LARGE SCALE GENOMIC DNA]</scope>
    <source>
        <strain evidence="11 13">NBRC 0880</strain>
    </source>
</reference>
<evidence type="ECO:0000259" key="8">
    <source>
        <dbReference type="PROSITE" id="PS50021"/>
    </source>
</evidence>
<evidence type="ECO:0000259" key="6">
    <source>
        <dbReference type="PROSITE" id="PS50002"/>
    </source>
</evidence>
<feature type="region of interest" description="Disordered" evidence="5">
    <location>
        <begin position="1109"/>
        <end position="1139"/>
    </location>
</feature>
<evidence type="ECO:0000259" key="9">
    <source>
        <dbReference type="PROSITE" id="PS50105"/>
    </source>
</evidence>
<evidence type="ECO:0000256" key="2">
    <source>
        <dbReference type="ARBA" id="ARBA00022553"/>
    </source>
</evidence>
<dbReference type="GO" id="GO:0005085">
    <property type="term" value="F:guanyl-nucleotide exchange factor activity"/>
    <property type="evidence" value="ECO:0007669"/>
    <property type="project" value="UniProtKB-KW"/>
</dbReference>
<dbReference type="GO" id="GO:0001881">
    <property type="term" value="P:receptor recycling"/>
    <property type="evidence" value="ECO:0007669"/>
    <property type="project" value="TreeGrafter"/>
</dbReference>
<dbReference type="SUPFAM" id="SSF47576">
    <property type="entry name" value="Calponin-homology domain, CH-domain"/>
    <property type="match status" value="1"/>
</dbReference>
<dbReference type="InterPro" id="IPR001715">
    <property type="entry name" value="CH_dom"/>
</dbReference>
<feature type="domain" description="SAM" evidence="9">
    <location>
        <begin position="608"/>
        <end position="672"/>
    </location>
</feature>
<dbReference type="GO" id="GO:0005802">
    <property type="term" value="C:trans-Golgi network"/>
    <property type="evidence" value="ECO:0007669"/>
    <property type="project" value="TreeGrafter"/>
</dbReference>
<dbReference type="PROSITE" id="PS50003">
    <property type="entry name" value="PH_DOMAIN"/>
    <property type="match status" value="1"/>
</dbReference>
<feature type="compositionally biased region" description="Basic and acidic residues" evidence="5">
    <location>
        <begin position="450"/>
        <end position="470"/>
    </location>
</feature>
<dbReference type="PANTHER" id="PTHR22902:SF27">
    <property type="entry name" value="PLECKSTRIN HOMOLOGY DOMAIN-CONTAINING FAMILY A MEMBER 3"/>
    <property type="match status" value="1"/>
</dbReference>
<evidence type="ECO:0000313" key="12">
    <source>
        <dbReference type="Proteomes" id="UP000199069"/>
    </source>
</evidence>
<dbReference type="CDD" id="cd13316">
    <property type="entry name" value="PH_Boi"/>
    <property type="match status" value="1"/>
</dbReference>
<reference evidence="10 12" key="1">
    <citation type="submission" date="2015-07" db="EMBL/GenBank/DDBJ databases">
        <authorList>
            <person name="Cajimat M.N.B."/>
            <person name="Milazzo M.L."/>
            <person name="Fulhorst C.F."/>
        </authorList>
    </citation>
    <scope>NUCLEOTIDE SEQUENCE [LARGE SCALE GENOMIC DNA]</scope>
    <source>
        <strain evidence="10">Single colony</strain>
    </source>
</reference>
<feature type="compositionally biased region" description="Low complexity" evidence="5">
    <location>
        <begin position="765"/>
        <end position="780"/>
    </location>
</feature>
<dbReference type="STRING" id="5286.A0A0K3CNE2"/>
<feature type="compositionally biased region" description="Basic and acidic residues" evidence="5">
    <location>
        <begin position="140"/>
        <end position="154"/>
    </location>
</feature>
<feature type="compositionally biased region" description="Low complexity" evidence="5">
    <location>
        <begin position="498"/>
        <end position="585"/>
    </location>
</feature>
<feature type="compositionally biased region" description="Polar residues" evidence="5">
    <location>
        <begin position="745"/>
        <end position="764"/>
    </location>
</feature>
<feature type="compositionally biased region" description="Low complexity" evidence="5">
    <location>
        <begin position="163"/>
        <end position="173"/>
    </location>
</feature>
<feature type="compositionally biased region" description="Polar residues" evidence="5">
    <location>
        <begin position="305"/>
        <end position="315"/>
    </location>
</feature>
<dbReference type="InterPro" id="IPR013761">
    <property type="entry name" value="SAM/pointed_sf"/>
</dbReference>
<dbReference type="GO" id="GO:0005829">
    <property type="term" value="C:cytosol"/>
    <property type="evidence" value="ECO:0007669"/>
    <property type="project" value="GOC"/>
</dbReference>
<dbReference type="InterPro" id="IPR011993">
    <property type="entry name" value="PH-like_dom_sf"/>
</dbReference>
<dbReference type="GO" id="GO:0007032">
    <property type="term" value="P:endosome organization"/>
    <property type="evidence" value="ECO:0007669"/>
    <property type="project" value="TreeGrafter"/>
</dbReference>
<dbReference type="EMBL" id="LCTV02000008">
    <property type="protein sequence ID" value="PRQ73414.1"/>
    <property type="molecule type" value="Genomic_DNA"/>
</dbReference>
<feature type="compositionally biased region" description="Low complexity" evidence="5">
    <location>
        <begin position="818"/>
        <end position="827"/>
    </location>
</feature>
<feature type="region of interest" description="Disordered" evidence="5">
    <location>
        <begin position="373"/>
        <end position="403"/>
    </location>
</feature>
<feature type="region of interest" description="Disordered" evidence="5">
    <location>
        <begin position="1159"/>
        <end position="1221"/>
    </location>
</feature>
<dbReference type="CDD" id="cd00174">
    <property type="entry name" value="SH3"/>
    <property type="match status" value="1"/>
</dbReference>
<dbReference type="Proteomes" id="UP000199069">
    <property type="component" value="Unassembled WGS sequence"/>
</dbReference>
<dbReference type="Gene3D" id="2.30.30.40">
    <property type="entry name" value="SH3 Domains"/>
    <property type="match status" value="1"/>
</dbReference>
<dbReference type="PROSITE" id="PS50002">
    <property type="entry name" value="SH3"/>
    <property type="match status" value="1"/>
</dbReference>
<feature type="domain" description="Calponin-homology (CH)" evidence="8">
    <location>
        <begin position="1234"/>
        <end position="1347"/>
    </location>
</feature>
<organism evidence="10 12">
    <name type="scientific">Rhodotorula toruloides</name>
    <name type="common">Yeast</name>
    <name type="synonym">Rhodosporidium toruloides</name>
    <dbReference type="NCBI Taxonomy" id="5286"/>
    <lineage>
        <taxon>Eukaryota</taxon>
        <taxon>Fungi</taxon>
        <taxon>Dikarya</taxon>
        <taxon>Basidiomycota</taxon>
        <taxon>Pucciniomycotina</taxon>
        <taxon>Microbotryomycetes</taxon>
        <taxon>Sporidiobolales</taxon>
        <taxon>Sporidiobolaceae</taxon>
        <taxon>Rhodotorula</taxon>
    </lineage>
</organism>
<dbReference type="InterPro" id="IPR036028">
    <property type="entry name" value="SH3-like_dom_sf"/>
</dbReference>
<dbReference type="Pfam" id="PF07647">
    <property type="entry name" value="SAM_2"/>
    <property type="match status" value="1"/>
</dbReference>
<evidence type="ECO:0000256" key="3">
    <source>
        <dbReference type="ARBA" id="ARBA00022658"/>
    </source>
</evidence>
<dbReference type="InterPro" id="IPR001849">
    <property type="entry name" value="PH_domain"/>
</dbReference>
<dbReference type="InterPro" id="IPR001660">
    <property type="entry name" value="SAM"/>
</dbReference>
<feature type="compositionally biased region" description="Low complexity" evidence="5">
    <location>
        <begin position="1204"/>
        <end position="1221"/>
    </location>
</feature>
<dbReference type="OMA" id="HEYHAER"/>
<feature type="region of interest" description="Disordered" evidence="5">
    <location>
        <begin position="56"/>
        <end position="357"/>
    </location>
</feature>
<dbReference type="Pfam" id="PF00169">
    <property type="entry name" value="PH"/>
    <property type="match status" value="1"/>
</dbReference>
<keyword evidence="1 4" id="KW-0728">SH3 domain</keyword>
<accession>A0A0K3CNE2</accession>
<evidence type="ECO:0000256" key="1">
    <source>
        <dbReference type="ARBA" id="ARBA00022443"/>
    </source>
</evidence>
<feature type="compositionally biased region" description="Basic and acidic residues" evidence="5">
    <location>
        <begin position="292"/>
        <end position="303"/>
    </location>
</feature>
<dbReference type="GO" id="GO:0042147">
    <property type="term" value="P:retrograde transport, endosome to Golgi"/>
    <property type="evidence" value="ECO:0007669"/>
    <property type="project" value="TreeGrafter"/>
</dbReference>
<protein>
    <submittedName>
        <fullName evidence="10 11">Putative phospholipid binding protein</fullName>
    </submittedName>
</protein>
<dbReference type="InterPro" id="IPR001452">
    <property type="entry name" value="SH3_domain"/>
</dbReference>
<evidence type="ECO:0000259" key="7">
    <source>
        <dbReference type="PROSITE" id="PS50003"/>
    </source>
</evidence>
<dbReference type="GO" id="GO:0005769">
    <property type="term" value="C:early endosome"/>
    <property type="evidence" value="ECO:0007669"/>
    <property type="project" value="TreeGrafter"/>
</dbReference>
<dbReference type="Pfam" id="PF14604">
    <property type="entry name" value="SH3_9"/>
    <property type="match status" value="1"/>
</dbReference>
<feature type="compositionally biased region" description="Basic and acidic residues" evidence="5">
    <location>
        <begin position="1130"/>
        <end position="1139"/>
    </location>
</feature>
<dbReference type="SUPFAM" id="SSF50044">
    <property type="entry name" value="SH3-domain"/>
    <property type="match status" value="1"/>
</dbReference>
<evidence type="ECO:0000313" key="10">
    <source>
        <dbReference type="EMBL" id="CTR08696.1"/>
    </source>
</evidence>
<feature type="compositionally biased region" description="Low complexity" evidence="5">
    <location>
        <begin position="1177"/>
        <end position="1194"/>
    </location>
</feature>
<dbReference type="OrthoDB" id="73680at2759"/>
<evidence type="ECO:0000313" key="13">
    <source>
        <dbReference type="Proteomes" id="UP000239560"/>
    </source>
</evidence>
<feature type="domain" description="PH" evidence="7">
    <location>
        <begin position="990"/>
        <end position="1086"/>
    </location>
</feature>
<name>A0A0K3CNE2_RHOTO</name>
<dbReference type="PANTHER" id="PTHR22902">
    <property type="entry name" value="SESQUIPEDALIAN"/>
    <property type="match status" value="1"/>
</dbReference>
<feature type="compositionally biased region" description="Polar residues" evidence="5">
    <location>
        <begin position="840"/>
        <end position="849"/>
    </location>
</feature>
<feature type="compositionally biased region" description="Pro residues" evidence="5">
    <location>
        <begin position="781"/>
        <end position="792"/>
    </location>
</feature>
<feature type="region of interest" description="Disordered" evidence="5">
    <location>
        <begin position="735"/>
        <end position="959"/>
    </location>
</feature>
<sequence>MADPTAPSSPQLKAPGKEDVVWALHTFEAENDDELTFEAGEKIVVLERDDQYGDGWFQGRNERGEVGLFPQSYTSSRPPSFFPSDDANDVDGAGASSAGPDTIVSPTPFLATTTASPILSHDDDASPADGPNGRLAPLSSRRDSVSETSVHSRYDDDEEDDAASSIHHAPSSSQRMSDGAAHRAALAARVSENAERAAQEERERAEARKREDEERYREYRKSGLIEGLQLSDESDDEEEDEAPLPLPSSVEASSDEAGLANGEKAVPAVNGGPAPVPSEAEEVLATPARISTDAERPDIRPRADTQPSIYAESTYSNNSSIPPVPSPPVLPTSEPSPSIAAVSAPEPVDAAPLPNERAKEPILAGTPAILAAESASPVAGDETPRSPAPVESAPAQPEPETSATTVITETLKSTTHTAAEALTAGAAGVVAAATTAAAIAGVSLSHDLKEEQKDVEEVKKEEVAVPKEAEPVLETDAVDPAAPPKPETTAIPAVTDHSVTPVPASAADAVVESSAPPASSEARPSAVAAAPVVPRSTTPPATSAPTIQPSSPSTTAESRSSTPATPAPLSSSIITAATTATPAASVSGDATGTSEAGKKDLPADPMNWNVDDVVEWGKQKGFDQLTLSKFAEHEISGDVLLEMDVAMLKEIDLVAFGRRVHIYNAIKELRIRTQPPRALTASQSTAGSFIAPSMTGYEPDSPTSLAYSPSISALHHQQNPHLRWQQQQLMQGGSLAGFGIEGDSAPTSLRAPSSLGQQSMTNLRSSQPASAEAAPPAQSTPQPPPLAAPIPPIAETTPAAPTPTSPVLGDDSRKPKTRPSITSSIRPRSSRRASDRTAGGDSSATSVPNSPDPGAAASQSRKSSAGDKTGFFGTLPSLPGRTRKAPPRVPSALLVDSNGAIPRPRPRTSLQDRAKRSTRLFGSFGTNSGSEKSPTAVESVRSRPSNSTLGGGRDAPTAMTVKSVDPATKEMMREKAELVTDGNLMDKIGRPDHSGWMRKRGEKYNTWKMRFFVLKGVYLYYLKTEAEQKAKGVIDLTGYRVLSDPDIRPGEYAFKIVHDTERPHYFAAAEQITVRNWMKEIMKATILRDYSAPVVSSCDIEVLPLDIARTTHPRPPSPTRRAQIQQKRYAGRDPNKLSDKEATILMDLAPGSPLMNGEDLYSSVSKRPSLAPDGTRKASTTSTSSVATAKEATTPLAAPVGVPASTTSASNGANAATDANSKATLGRLQRATSDTTNAELLAWLNSNLPSSCPLATDLSSSLRSGRLIVRLLENLSGESSGISDGQFDAFHQQVGEAFDTAYLDTIFSVFDFITPLASTDDISMEDMITGNEPRLTILLERIRSKFPAPAAVVA</sequence>
<dbReference type="SUPFAM" id="SSF47769">
    <property type="entry name" value="SAM/Pointed domain"/>
    <property type="match status" value="1"/>
</dbReference>
<keyword evidence="12" id="KW-1185">Reference proteome</keyword>
<keyword evidence="2" id="KW-0597">Phosphoprotein</keyword>
<evidence type="ECO:0000256" key="4">
    <source>
        <dbReference type="PROSITE-ProRule" id="PRU00192"/>
    </source>
</evidence>
<dbReference type="PROSITE" id="PS50021">
    <property type="entry name" value="CH"/>
    <property type="match status" value="1"/>
</dbReference>
<dbReference type="InterPro" id="IPR045188">
    <property type="entry name" value="Boi1/Boi2-like"/>
</dbReference>
<feature type="compositionally biased region" description="Polar residues" evidence="5">
    <location>
        <begin position="924"/>
        <end position="933"/>
    </location>
</feature>
<dbReference type="EMBL" id="CWKI01000008">
    <property type="protein sequence ID" value="CTR08696.1"/>
    <property type="molecule type" value="Genomic_DNA"/>
</dbReference>
<proteinExistence type="predicted"/>
<feature type="domain" description="SH3" evidence="6">
    <location>
        <begin position="16"/>
        <end position="79"/>
    </location>
</feature>
<dbReference type="SMART" id="SM00454">
    <property type="entry name" value="SAM"/>
    <property type="match status" value="1"/>
</dbReference>
<dbReference type="Gene3D" id="1.10.150.50">
    <property type="entry name" value="Transcription Factor, Ets-1"/>
    <property type="match status" value="1"/>
</dbReference>
<evidence type="ECO:0000256" key="5">
    <source>
        <dbReference type="SAM" id="MobiDB-lite"/>
    </source>
</evidence>
<dbReference type="GO" id="GO:0055037">
    <property type="term" value="C:recycling endosome"/>
    <property type="evidence" value="ECO:0007669"/>
    <property type="project" value="TreeGrafter"/>
</dbReference>
<dbReference type="SUPFAM" id="SSF50729">
    <property type="entry name" value="PH domain-like"/>
    <property type="match status" value="1"/>
</dbReference>
<dbReference type="SMART" id="SM00233">
    <property type="entry name" value="PH"/>
    <property type="match status" value="1"/>
</dbReference>
<feature type="compositionally biased region" description="Low complexity" evidence="5">
    <location>
        <begin position="75"/>
        <end position="84"/>
    </location>
</feature>
<keyword evidence="3" id="KW-0344">Guanine-nucleotide releasing factor</keyword>
<evidence type="ECO:0000313" key="11">
    <source>
        <dbReference type="EMBL" id="PRQ73414.1"/>
    </source>
</evidence>
<feature type="compositionally biased region" description="Basic and acidic residues" evidence="5">
    <location>
        <begin position="192"/>
        <end position="223"/>
    </location>
</feature>
<gene>
    <name evidence="10" type="primary">FGENESH: predicted gene_8.412</name>
    <name evidence="11" type="ORF">AAT19DRAFT_16167</name>
    <name evidence="10" type="ORF">BN2166_0045570</name>
</gene>
<dbReference type="SMART" id="SM00326">
    <property type="entry name" value="SH3"/>
    <property type="match status" value="1"/>
</dbReference>
<feature type="compositionally biased region" description="Acidic residues" evidence="5">
    <location>
        <begin position="232"/>
        <end position="242"/>
    </location>
</feature>